<keyword evidence="7 8" id="KW-0812">Transmembrane</keyword>
<keyword evidence="2 5" id="KW-0245">EGF-like domain</keyword>
<evidence type="ECO:0000256" key="9">
    <source>
        <dbReference type="SAM" id="SignalP"/>
    </source>
</evidence>
<dbReference type="Gene3D" id="2.10.25.10">
    <property type="entry name" value="Laminin"/>
    <property type="match status" value="2"/>
</dbReference>
<name>A0AAE9F289_CAEBR</name>
<feature type="domain" description="DSL" evidence="11">
    <location>
        <begin position="119"/>
        <end position="163"/>
    </location>
</feature>
<evidence type="ECO:0000313" key="12">
    <source>
        <dbReference type="EMBL" id="UMM32527.1"/>
    </source>
</evidence>
<dbReference type="Pfam" id="PF01414">
    <property type="entry name" value="DSL"/>
    <property type="match status" value="1"/>
</dbReference>
<comment type="function">
    <text evidence="7">Putative Notch ligand involved in the mediation of Notch signaling.</text>
</comment>
<feature type="disulfide bond" evidence="6">
    <location>
        <begin position="121"/>
        <end position="130"/>
    </location>
</feature>
<evidence type="ECO:0000256" key="6">
    <source>
        <dbReference type="PROSITE-ProRule" id="PRU00377"/>
    </source>
</evidence>
<dbReference type="InterPro" id="IPR001774">
    <property type="entry name" value="DSL"/>
</dbReference>
<feature type="transmembrane region" description="Helical" evidence="8">
    <location>
        <begin position="284"/>
        <end position="307"/>
    </location>
</feature>
<dbReference type="Proteomes" id="UP000829354">
    <property type="component" value="Chromosome V"/>
</dbReference>
<dbReference type="PANTHER" id="PTHR22669:SF8">
    <property type="entry name" value="PROTEIN LAG-2"/>
    <property type="match status" value="1"/>
</dbReference>
<keyword evidence="7 8" id="KW-0472">Membrane</keyword>
<evidence type="ECO:0000256" key="4">
    <source>
        <dbReference type="ARBA" id="ARBA00023157"/>
    </source>
</evidence>
<proteinExistence type="predicted"/>
<feature type="disulfide bond" evidence="6">
    <location>
        <begin position="154"/>
        <end position="163"/>
    </location>
</feature>
<dbReference type="Pfam" id="PF00008">
    <property type="entry name" value="EGF"/>
    <property type="match status" value="1"/>
</dbReference>
<dbReference type="FunFam" id="2.10.25.10:FF:001163">
    <property type="entry name" value="Protein glp-1"/>
    <property type="match status" value="1"/>
</dbReference>
<dbReference type="PROSITE" id="PS00022">
    <property type="entry name" value="EGF_1"/>
    <property type="match status" value="2"/>
</dbReference>
<dbReference type="GO" id="GO:0016020">
    <property type="term" value="C:membrane"/>
    <property type="evidence" value="ECO:0007669"/>
    <property type="project" value="UniProtKB-SubCell"/>
</dbReference>
<reference evidence="12 13" key="1">
    <citation type="submission" date="2022-04" db="EMBL/GenBank/DDBJ databases">
        <title>Chromosome-level reference genomes for two strains of Caenorhabditis briggsae: an improved platform for comparative genomics.</title>
        <authorList>
            <person name="Stevens L."/>
            <person name="Andersen E."/>
        </authorList>
    </citation>
    <scope>NUCLEOTIDE SEQUENCE [LARGE SCALE GENOMIC DNA]</scope>
    <source>
        <strain evidence="12">VX34</strain>
        <tissue evidence="12">Whole-organism</tissue>
    </source>
</reference>
<feature type="domain" description="EGF-like" evidence="10">
    <location>
        <begin position="225"/>
        <end position="262"/>
    </location>
</feature>
<dbReference type="InterPro" id="IPR039178">
    <property type="entry name" value="Lag2"/>
</dbReference>
<dbReference type="GO" id="GO:0005112">
    <property type="term" value="F:Notch binding"/>
    <property type="evidence" value="ECO:0007669"/>
    <property type="project" value="InterPro"/>
</dbReference>
<dbReference type="PROSITE" id="PS50026">
    <property type="entry name" value="EGF_3"/>
    <property type="match status" value="2"/>
</dbReference>
<feature type="disulfide bond" evidence="5">
    <location>
        <begin position="202"/>
        <end position="211"/>
    </location>
</feature>
<sequence>MRSLLLLTLLPQLISCKVEVSQTFISSERVSMRFEIVTNDGNSTRNFNLFPGASRTSMIHQNVFDTAFNYSIQLFQPFTKQPLSDRIYRQVHFTSINQPWFNDTFTTGAGIVLSISTKIGCSPNYHGSQCEAFCDAHLAKAARKRCDVMGRLRCDIGWMGPHCGQAVDPRKCSCQNDGVCASSLIHNPGLKANSTEQLICECANGYTGSRCEIPGFTQFQFTAPRPDACSVKDACLNGAQCFPNGPKVFCACSVGFIGEFCEISLTTTSTPSIEITATTSDYSITIYSIVGIFIGVCIIIGCCKYTWTARREHALARGLVPEPYPMPEAKSMLLVDPKKVFTIEDSVKKVDEEEIRYTSAPRNNEYAVIQKQPPPVPSVPVPSVPVTYSAYFESSASSSEQLSRLNRLRGRHRNIVEAIILNFVNFTAQHSWQHQNGPSVAMSISICMSTSVHALQYRVQNVFLLTSVIASAPAP</sequence>
<dbReference type="SUPFAM" id="SSF57196">
    <property type="entry name" value="EGF/Laminin"/>
    <property type="match status" value="2"/>
</dbReference>
<evidence type="ECO:0000256" key="2">
    <source>
        <dbReference type="ARBA" id="ARBA00022536"/>
    </source>
</evidence>
<dbReference type="EMBL" id="CP092624">
    <property type="protein sequence ID" value="UMM32527.1"/>
    <property type="molecule type" value="Genomic_DNA"/>
</dbReference>
<dbReference type="GO" id="GO:0007219">
    <property type="term" value="P:Notch signaling pathway"/>
    <property type="evidence" value="ECO:0007669"/>
    <property type="project" value="InterPro"/>
</dbReference>
<evidence type="ECO:0000313" key="13">
    <source>
        <dbReference type="Proteomes" id="UP000829354"/>
    </source>
</evidence>
<dbReference type="GO" id="GO:0001708">
    <property type="term" value="P:cell fate specification"/>
    <property type="evidence" value="ECO:0007669"/>
    <property type="project" value="InterPro"/>
</dbReference>
<evidence type="ECO:0000259" key="11">
    <source>
        <dbReference type="PROSITE" id="PS51051"/>
    </source>
</evidence>
<evidence type="ECO:0000259" key="10">
    <source>
        <dbReference type="PROSITE" id="PS50026"/>
    </source>
</evidence>
<dbReference type="SMART" id="SM00051">
    <property type="entry name" value="DSL"/>
    <property type="match status" value="1"/>
</dbReference>
<dbReference type="FunFam" id="2.10.25.140:FF:000003">
    <property type="entry name" value="Delta-like protein"/>
    <property type="match status" value="1"/>
</dbReference>
<evidence type="ECO:0000256" key="3">
    <source>
        <dbReference type="ARBA" id="ARBA00022737"/>
    </source>
</evidence>
<dbReference type="SMART" id="SM00181">
    <property type="entry name" value="EGF"/>
    <property type="match status" value="2"/>
</dbReference>
<dbReference type="InterPro" id="IPR000742">
    <property type="entry name" value="EGF"/>
</dbReference>
<feature type="disulfide bond" evidence="6">
    <location>
        <begin position="134"/>
        <end position="146"/>
    </location>
</feature>
<accession>A0AAE9F289</accession>
<feature type="chain" id="PRO_5041991904" description="Delta-like protein" evidence="9">
    <location>
        <begin position="17"/>
        <end position="475"/>
    </location>
</feature>
<evidence type="ECO:0000256" key="8">
    <source>
        <dbReference type="SAM" id="Phobius"/>
    </source>
</evidence>
<keyword evidence="7 8" id="KW-1133">Transmembrane helix</keyword>
<protein>
    <recommendedName>
        <fullName evidence="7">Delta-like protein</fullName>
    </recommendedName>
</protein>
<dbReference type="PANTHER" id="PTHR22669">
    <property type="entry name" value="DELTA/SERRATE/LAG-2 DOMAIN PROTEIN"/>
    <property type="match status" value="1"/>
</dbReference>
<evidence type="ECO:0000256" key="7">
    <source>
        <dbReference type="RuleBase" id="RU280815"/>
    </source>
</evidence>
<evidence type="ECO:0000256" key="1">
    <source>
        <dbReference type="ARBA" id="ARBA00022473"/>
    </source>
</evidence>
<dbReference type="PROSITE" id="PS51051">
    <property type="entry name" value="DSL"/>
    <property type="match status" value="1"/>
</dbReference>
<feature type="domain" description="EGF-like" evidence="10">
    <location>
        <begin position="168"/>
        <end position="212"/>
    </location>
</feature>
<keyword evidence="4 5" id="KW-1015">Disulfide bond</keyword>
<feature type="disulfide bond" evidence="5">
    <location>
        <begin position="252"/>
        <end position="261"/>
    </location>
</feature>
<comment type="subcellular location">
    <subcellularLocation>
        <location evidence="7">Membrane</location>
        <topology evidence="7">Single-pass type I membrane protein</topology>
    </subcellularLocation>
</comment>
<dbReference type="Gene3D" id="2.10.25.140">
    <property type="match status" value="1"/>
</dbReference>
<organism evidence="12 13">
    <name type="scientific">Caenorhabditis briggsae</name>
    <dbReference type="NCBI Taxonomy" id="6238"/>
    <lineage>
        <taxon>Eukaryota</taxon>
        <taxon>Metazoa</taxon>
        <taxon>Ecdysozoa</taxon>
        <taxon>Nematoda</taxon>
        <taxon>Chromadorea</taxon>
        <taxon>Rhabditida</taxon>
        <taxon>Rhabditina</taxon>
        <taxon>Rhabditomorpha</taxon>
        <taxon>Rhabditoidea</taxon>
        <taxon>Rhabditidae</taxon>
        <taxon>Peloderinae</taxon>
        <taxon>Caenorhabditis</taxon>
    </lineage>
</organism>
<evidence type="ECO:0000256" key="5">
    <source>
        <dbReference type="PROSITE-ProRule" id="PRU00076"/>
    </source>
</evidence>
<keyword evidence="13" id="KW-1185">Reference proteome</keyword>
<comment type="caution">
    <text evidence="5">Lacks conserved residue(s) required for the propagation of feature annotation.</text>
</comment>
<keyword evidence="3 7" id="KW-0677">Repeat</keyword>
<dbReference type="PROSITE" id="PS01186">
    <property type="entry name" value="EGF_2"/>
    <property type="match status" value="2"/>
</dbReference>
<dbReference type="AlphaFoldDB" id="A0AAE9F289"/>
<gene>
    <name evidence="12" type="ORF">L5515_006282</name>
</gene>
<keyword evidence="7 9" id="KW-0732">Signal</keyword>
<feature type="signal peptide" evidence="9">
    <location>
        <begin position="1"/>
        <end position="16"/>
    </location>
</feature>
<keyword evidence="1 7" id="KW-0217">Developmental protein</keyword>